<name>A0A7J9BMA9_GOSGO</name>
<evidence type="ECO:0000256" key="1">
    <source>
        <dbReference type="SAM" id="MobiDB-lite"/>
    </source>
</evidence>
<keyword evidence="3" id="KW-1185">Reference proteome</keyword>
<accession>A0A7J9BMA9</accession>
<organism evidence="2 3">
    <name type="scientific">Gossypium gossypioides</name>
    <name type="common">Mexican cotton</name>
    <name type="synonym">Selera gossypioides</name>
    <dbReference type="NCBI Taxonomy" id="34282"/>
    <lineage>
        <taxon>Eukaryota</taxon>
        <taxon>Viridiplantae</taxon>
        <taxon>Streptophyta</taxon>
        <taxon>Embryophyta</taxon>
        <taxon>Tracheophyta</taxon>
        <taxon>Spermatophyta</taxon>
        <taxon>Magnoliopsida</taxon>
        <taxon>eudicotyledons</taxon>
        <taxon>Gunneridae</taxon>
        <taxon>Pentapetalae</taxon>
        <taxon>rosids</taxon>
        <taxon>malvids</taxon>
        <taxon>Malvales</taxon>
        <taxon>Malvaceae</taxon>
        <taxon>Malvoideae</taxon>
        <taxon>Gossypium</taxon>
    </lineage>
</organism>
<comment type="caution">
    <text evidence="2">The sequence shown here is derived from an EMBL/GenBank/DDBJ whole genome shotgun (WGS) entry which is preliminary data.</text>
</comment>
<reference evidence="2 3" key="1">
    <citation type="journal article" date="2019" name="Genome Biol. Evol.">
        <title>Insights into the evolution of the New World diploid cottons (Gossypium, subgenus Houzingenia) based on genome sequencing.</title>
        <authorList>
            <person name="Grover C.E."/>
            <person name="Arick M.A. 2nd"/>
            <person name="Thrash A."/>
            <person name="Conover J.L."/>
            <person name="Sanders W.S."/>
            <person name="Peterson D.G."/>
            <person name="Frelichowski J.E."/>
            <person name="Scheffler J.A."/>
            <person name="Scheffler B.E."/>
            <person name="Wendel J.F."/>
        </authorList>
    </citation>
    <scope>NUCLEOTIDE SEQUENCE [LARGE SCALE GENOMIC DNA]</scope>
    <source>
        <strain evidence="2">5</strain>
        <tissue evidence="2">Leaf</tissue>
    </source>
</reference>
<evidence type="ECO:0000313" key="2">
    <source>
        <dbReference type="EMBL" id="MBA0737225.1"/>
    </source>
</evidence>
<dbReference type="AlphaFoldDB" id="A0A7J9BMA9"/>
<proteinExistence type="predicted"/>
<sequence length="146" mass="16194">MALTSGNKEDDGACSSDGRNTKKVRFKEKEVDSVDMLVDPMSDPTLSWKDLLLGKTNNSSVSTGGGCGKDFEFMEGDFTRTTTIAWMAMFINLDMPLISHILVHGKPKKVEYKSLPTICFSCEQYHHVKDLCPYSVSVKGMCNTPK</sequence>
<dbReference type="OrthoDB" id="10339443at2759"/>
<feature type="region of interest" description="Disordered" evidence="1">
    <location>
        <begin position="1"/>
        <end position="22"/>
    </location>
</feature>
<gene>
    <name evidence="2" type="ORF">Gogos_010696</name>
</gene>
<dbReference type="EMBL" id="JABEZY010000004">
    <property type="protein sequence ID" value="MBA0737225.1"/>
    <property type="molecule type" value="Genomic_DNA"/>
</dbReference>
<protein>
    <recommendedName>
        <fullName evidence="4">Zinc knuckle CX2CX4HX4C domain-containing protein</fullName>
    </recommendedName>
</protein>
<evidence type="ECO:0008006" key="4">
    <source>
        <dbReference type="Google" id="ProtNLM"/>
    </source>
</evidence>
<evidence type="ECO:0000313" key="3">
    <source>
        <dbReference type="Proteomes" id="UP000593579"/>
    </source>
</evidence>
<dbReference type="Proteomes" id="UP000593579">
    <property type="component" value="Unassembled WGS sequence"/>
</dbReference>